<organism evidence="2 3">
    <name type="scientific">Blastopirellula marina</name>
    <dbReference type="NCBI Taxonomy" id="124"/>
    <lineage>
        <taxon>Bacteria</taxon>
        <taxon>Pseudomonadati</taxon>
        <taxon>Planctomycetota</taxon>
        <taxon>Planctomycetia</taxon>
        <taxon>Pirellulales</taxon>
        <taxon>Pirellulaceae</taxon>
        <taxon>Blastopirellula</taxon>
    </lineage>
</organism>
<evidence type="ECO:0000313" key="2">
    <source>
        <dbReference type="EMBL" id="PQO37370.1"/>
    </source>
</evidence>
<feature type="region of interest" description="Disordered" evidence="1">
    <location>
        <begin position="416"/>
        <end position="436"/>
    </location>
</feature>
<proteinExistence type="predicted"/>
<dbReference type="AlphaFoldDB" id="A0A2S8FZ71"/>
<dbReference type="PANTHER" id="PTHR30570:SF6">
    <property type="entry name" value="PHOSPHATE-BINDING PROTEIN PSTS"/>
    <property type="match status" value="1"/>
</dbReference>
<dbReference type="SUPFAM" id="SSF53850">
    <property type="entry name" value="Periplasmic binding protein-like II"/>
    <property type="match status" value="1"/>
</dbReference>
<dbReference type="InterPro" id="IPR050811">
    <property type="entry name" value="Phosphate_ABC_transporter"/>
</dbReference>
<evidence type="ECO:0000256" key="1">
    <source>
        <dbReference type="SAM" id="MobiDB-lite"/>
    </source>
</evidence>
<accession>A0A2S8FZ71</accession>
<comment type="caution">
    <text evidence="2">The sequence shown here is derived from an EMBL/GenBank/DDBJ whole genome shotgun (WGS) entry which is preliminary data.</text>
</comment>
<dbReference type="Gene3D" id="3.40.190.10">
    <property type="entry name" value="Periplasmic binding protein-like II"/>
    <property type="match status" value="2"/>
</dbReference>
<feature type="compositionally biased region" description="Basic and acidic residues" evidence="1">
    <location>
        <begin position="422"/>
        <end position="436"/>
    </location>
</feature>
<dbReference type="Proteomes" id="UP000238322">
    <property type="component" value="Unassembled WGS sequence"/>
</dbReference>
<sequence>MVKPLSNLLALIVHVQYNPRQPWSGVSRFFGKDLSMRFPILALLLVAVPTVTFAEDEGSTKQKLEETVELNATLDQALPTYVPLAKKPSGTFEVHCSPLTIALFKQWGQRFEKIYPNVDVNITQAVTNSDSATNIGRFREDVFGTAFESSGFLQGVRDTSSRYHSWPVIVAFDQLEVIVHPENPMQKFRPNQLAWIYSTQGEGPTWHEERIQEAFSGDAAERKKKAHAAHLRLEHPVIYNWEELLETPRQVVASPIHIYSREPYNDDARFLELRTVGYPEYSIGSLTYAPRLPRDDLHVVRNAAAMVRAVANDRLAIGYVSHSVDLSGVRAVPVEGHPVELTGRQRPKDEPYHVELPVLARPVFLWVTLNDDPARTPAQQEFLKFILSQNGQKLVVDNRFFPLPTDLAGKQLKTALKTPEPPMKEVDPLDPFDSRQ</sequence>
<gene>
    <name evidence="2" type="ORF">C5Y83_05350</name>
</gene>
<dbReference type="PANTHER" id="PTHR30570">
    <property type="entry name" value="PERIPLASMIC PHOSPHATE BINDING COMPONENT OF PHOSPHATE ABC TRANSPORTER"/>
    <property type="match status" value="1"/>
</dbReference>
<evidence type="ECO:0000313" key="3">
    <source>
        <dbReference type="Proteomes" id="UP000238322"/>
    </source>
</evidence>
<dbReference type="EMBL" id="PUHY01000005">
    <property type="protein sequence ID" value="PQO37370.1"/>
    <property type="molecule type" value="Genomic_DNA"/>
</dbReference>
<protein>
    <recommendedName>
        <fullName evidence="4">PBP domain-containing protein</fullName>
    </recommendedName>
</protein>
<name>A0A2S8FZ71_9BACT</name>
<evidence type="ECO:0008006" key="4">
    <source>
        <dbReference type="Google" id="ProtNLM"/>
    </source>
</evidence>
<reference evidence="2 3" key="1">
    <citation type="submission" date="2018-02" db="EMBL/GenBank/DDBJ databases">
        <title>Comparative genomes isolates from brazilian mangrove.</title>
        <authorList>
            <person name="Araujo J.E."/>
            <person name="Taketani R.G."/>
            <person name="Silva M.C.P."/>
            <person name="Loureco M.V."/>
            <person name="Andreote F.D."/>
        </authorList>
    </citation>
    <scope>NUCLEOTIDE SEQUENCE [LARGE SCALE GENOMIC DNA]</scope>
    <source>
        <strain evidence="2 3">Hex-1 MGV</strain>
    </source>
</reference>